<name>A0A919NRT1_9ACTN</name>
<keyword evidence="4" id="KW-1185">Reference proteome</keyword>
<dbReference type="Gene3D" id="3.75.10.10">
    <property type="entry name" value="L-arginine/glycine Amidinotransferase, Chain A"/>
    <property type="match status" value="1"/>
</dbReference>
<feature type="signal peptide" evidence="1">
    <location>
        <begin position="1"/>
        <end position="26"/>
    </location>
</feature>
<dbReference type="InterPro" id="IPR001309">
    <property type="entry name" value="Pept_C14_p20"/>
</dbReference>
<feature type="domain" description="Caspase family p20" evidence="2">
    <location>
        <begin position="529"/>
        <end position="580"/>
    </location>
</feature>
<protein>
    <recommendedName>
        <fullName evidence="2">Caspase family p20 domain-containing protein</fullName>
    </recommendedName>
</protein>
<dbReference type="GO" id="GO:0005509">
    <property type="term" value="F:calcium ion binding"/>
    <property type="evidence" value="ECO:0007669"/>
    <property type="project" value="InterPro"/>
</dbReference>
<dbReference type="SUPFAM" id="SSF55909">
    <property type="entry name" value="Pentein"/>
    <property type="match status" value="1"/>
</dbReference>
<accession>A0A919NRT1</accession>
<keyword evidence="1" id="KW-0732">Signal</keyword>
<dbReference type="GO" id="GO:0005737">
    <property type="term" value="C:cytoplasm"/>
    <property type="evidence" value="ECO:0007669"/>
    <property type="project" value="InterPro"/>
</dbReference>
<dbReference type="GO" id="GO:0004197">
    <property type="term" value="F:cysteine-type endopeptidase activity"/>
    <property type="evidence" value="ECO:0007669"/>
    <property type="project" value="InterPro"/>
</dbReference>
<dbReference type="PANTHER" id="PTHR10837:SF8">
    <property type="entry name" value="PROTEIN-ARGININE DEIMINASE"/>
    <property type="match status" value="1"/>
</dbReference>
<comment type="caution">
    <text evidence="3">The sequence shown here is derived from an EMBL/GenBank/DDBJ whole genome shotgun (WGS) entry which is preliminary data.</text>
</comment>
<dbReference type="GO" id="GO:0004668">
    <property type="term" value="F:protein-arginine deiminase activity"/>
    <property type="evidence" value="ECO:0007669"/>
    <property type="project" value="InterPro"/>
</dbReference>
<dbReference type="Proteomes" id="UP000623608">
    <property type="component" value="Unassembled WGS sequence"/>
</dbReference>
<dbReference type="PANTHER" id="PTHR10837">
    <property type="entry name" value="PEPTIDYLARGININE DEIMINASE"/>
    <property type="match status" value="1"/>
</dbReference>
<dbReference type="InterPro" id="IPR004303">
    <property type="entry name" value="PAD"/>
</dbReference>
<dbReference type="PROSITE" id="PS50208">
    <property type="entry name" value="CASPASE_P20"/>
    <property type="match status" value="1"/>
</dbReference>
<evidence type="ECO:0000313" key="4">
    <source>
        <dbReference type="Proteomes" id="UP000623608"/>
    </source>
</evidence>
<reference evidence="3" key="1">
    <citation type="submission" date="2021-01" db="EMBL/GenBank/DDBJ databases">
        <title>Whole genome shotgun sequence of Actinoplanes tereljensis NBRC 105297.</title>
        <authorList>
            <person name="Komaki H."/>
            <person name="Tamura T."/>
        </authorList>
    </citation>
    <scope>NUCLEOTIDE SEQUENCE</scope>
    <source>
        <strain evidence="3">NBRC 105297</strain>
    </source>
</reference>
<gene>
    <name evidence="3" type="ORF">Ate02nite_58730</name>
</gene>
<dbReference type="InterPro" id="IPR013530">
    <property type="entry name" value="PAD_C"/>
</dbReference>
<dbReference type="RefSeq" id="WP_203811046.1">
    <property type="nucleotide sequence ID" value="NZ_BOMY01000038.1"/>
</dbReference>
<feature type="chain" id="PRO_5037333969" description="Caspase family p20 domain-containing protein" evidence="1">
    <location>
        <begin position="27"/>
        <end position="595"/>
    </location>
</feature>
<sequence>MRRRTIFGLVGAVGLTLAAVPLAAFAGESADANLSLVTPGGVFLANIDDDAGRCRPAARKITKDAVAREAANDARFQQAKDDLMKDYDQDPAGAEAKFVVLRQSHRLEQNLADRQMAACNDAADEVVNGAADEQDLARLRVTPWPGAPSSATGRISVTGNIRVFVKRARWEVATTLTAAELRTGVQLGVEGRDVVRDRTIWDGTAVVTLGVSANGKNTTHAVRMHAAPALTQLNTQKLERVLTAGPAWRQTVAAVLPKNVPLTSLKTGDDKWTQDLFEPLYQVMPGLDGRPHGMRVLLPSVSDLHRQAARVTYTDLKGPDVAVAHVPGVPAGVGTLDDSTYDSMGNLETMPPTPGHPHGTIVMGGTPSAEIVTFLRSQGAQDVVMVDTGFLAVGHLDEFVQFLPAAGGWQAIVADPQAGLDLLTKVTSAGQVLHPGLPDAGDSEFLLDKRTIAEFQADEQFVDTNRIAAAKITENLARLGLGPDRVVRIPMLFTARNLDWFMTQQAGDEVALNALRAASAEIPNLINGLVVSNTRYVAPKPYGPLLNGTDVFAAAFDKALGRLGYQVTYADDLLDEHLSEGEIHCATNTFRAYPA</sequence>
<organism evidence="3 4">
    <name type="scientific">Paractinoplanes tereljensis</name>
    <dbReference type="NCBI Taxonomy" id="571912"/>
    <lineage>
        <taxon>Bacteria</taxon>
        <taxon>Bacillati</taxon>
        <taxon>Actinomycetota</taxon>
        <taxon>Actinomycetes</taxon>
        <taxon>Micromonosporales</taxon>
        <taxon>Micromonosporaceae</taxon>
        <taxon>Paractinoplanes</taxon>
    </lineage>
</organism>
<dbReference type="GO" id="GO:0006508">
    <property type="term" value="P:proteolysis"/>
    <property type="evidence" value="ECO:0007669"/>
    <property type="project" value="InterPro"/>
</dbReference>
<evidence type="ECO:0000313" key="3">
    <source>
        <dbReference type="EMBL" id="GIF23143.1"/>
    </source>
</evidence>
<proteinExistence type="predicted"/>
<evidence type="ECO:0000259" key="2">
    <source>
        <dbReference type="PROSITE" id="PS50208"/>
    </source>
</evidence>
<evidence type="ECO:0000256" key="1">
    <source>
        <dbReference type="SAM" id="SignalP"/>
    </source>
</evidence>
<dbReference type="EMBL" id="BOMY01000038">
    <property type="protein sequence ID" value="GIF23143.1"/>
    <property type="molecule type" value="Genomic_DNA"/>
</dbReference>
<dbReference type="Pfam" id="PF03068">
    <property type="entry name" value="PAD"/>
    <property type="match status" value="1"/>
</dbReference>
<dbReference type="AlphaFoldDB" id="A0A919NRT1"/>